<dbReference type="EMBL" id="FUZQ01000001">
    <property type="protein sequence ID" value="SKC38067.1"/>
    <property type="molecule type" value="Genomic_DNA"/>
</dbReference>
<dbReference type="SUPFAM" id="SSF53955">
    <property type="entry name" value="Lysozyme-like"/>
    <property type="match status" value="1"/>
</dbReference>
<dbReference type="Pfam" id="PF03990">
    <property type="entry name" value="DUF348"/>
    <property type="match status" value="3"/>
</dbReference>
<evidence type="ECO:0000259" key="3">
    <source>
        <dbReference type="PROSITE" id="PS51109"/>
    </source>
</evidence>
<keyword evidence="1" id="KW-0732">Signal</keyword>
<feature type="domain" description="G5" evidence="3">
    <location>
        <begin position="261"/>
        <end position="341"/>
    </location>
</feature>
<dbReference type="Gene3D" id="2.20.230.10">
    <property type="entry name" value="Resuscitation-promoting factor rpfb"/>
    <property type="match status" value="1"/>
</dbReference>
<dbReference type="Gene3D" id="1.10.530.10">
    <property type="match status" value="1"/>
</dbReference>
<keyword evidence="5" id="KW-1185">Reference proteome</keyword>
<organism evidence="4 5">
    <name type="scientific">Krasilnikoviella flava</name>
    <dbReference type="NCBI Taxonomy" id="526729"/>
    <lineage>
        <taxon>Bacteria</taxon>
        <taxon>Bacillati</taxon>
        <taxon>Actinomycetota</taxon>
        <taxon>Actinomycetes</taxon>
        <taxon>Micrococcales</taxon>
        <taxon>Promicromonosporaceae</taxon>
        <taxon>Krasilnikoviella</taxon>
    </lineage>
</organism>
<dbReference type="SMART" id="SM01208">
    <property type="entry name" value="G5"/>
    <property type="match status" value="1"/>
</dbReference>
<sequence>MSGPGLPPRSRFRYGLVLVRRSRAKQASDGSTGPSSSTPEGPVRAPVQDAAATRSRRSAKAGPRRGPLAGPARHVVHGTVVLALVGGTVAVTQVHKTMTIDYDGHVATVDAYGASVADVLRYHHITPGPDDLVQPAVSAAAADGGQVVVRSSRDVTVEIDGEVTTFPTTAHTVGELLAALGPRGTDAVTSASRTAPLDRSPVRVSTTKTVQVAVDGLVLPIRTAQSTVRDVLSTAGITLGEHDRTSVPLGAAAVDGMVVMVSRGDTDADRKTEVIPFETERVESDELPKGYEVVRTAGVPGERVTTYEIRTLDGAEVERTVLDREVTRKPVDEVVVVGTLEVSTANPDPGSAKAIGKAMAAERGWGSDQYACLEQLWDKESGWRWNAENPSSGAYGIPQALPGTKMATAGSDWRTNPSTQIEWGLGYISGRYGTPCGAWSHSVSVGWY</sequence>
<name>A0A1T5IFZ9_9MICO</name>
<dbReference type="Proteomes" id="UP000189777">
    <property type="component" value="Unassembled WGS sequence"/>
</dbReference>
<reference evidence="4 5" key="1">
    <citation type="submission" date="2017-02" db="EMBL/GenBank/DDBJ databases">
        <authorList>
            <person name="Peterson S.W."/>
        </authorList>
    </citation>
    <scope>NUCLEOTIDE SEQUENCE [LARGE SCALE GENOMIC DNA]</scope>
    <source>
        <strain evidence="4 5">DSM 21481</strain>
    </source>
</reference>
<dbReference type="InterPro" id="IPR007137">
    <property type="entry name" value="DUF348"/>
</dbReference>
<feature type="region of interest" description="Disordered" evidence="2">
    <location>
        <begin position="1"/>
        <end position="72"/>
    </location>
</feature>
<protein>
    <submittedName>
        <fullName evidence="4">Uncharacterized conserved protein YabE, contains G5 and tandem DUF348 domains</fullName>
    </submittedName>
</protein>
<evidence type="ECO:0000313" key="5">
    <source>
        <dbReference type="Proteomes" id="UP000189777"/>
    </source>
</evidence>
<evidence type="ECO:0000256" key="1">
    <source>
        <dbReference type="ARBA" id="ARBA00022729"/>
    </source>
</evidence>
<accession>A0A1T5IFZ9</accession>
<dbReference type="STRING" id="526729.SAMN04324258_0471"/>
<feature type="compositionally biased region" description="Basic residues" evidence="2">
    <location>
        <begin position="54"/>
        <end position="63"/>
    </location>
</feature>
<dbReference type="InterPro" id="IPR023346">
    <property type="entry name" value="Lysozyme-like_dom_sf"/>
</dbReference>
<evidence type="ECO:0000256" key="2">
    <source>
        <dbReference type="SAM" id="MobiDB-lite"/>
    </source>
</evidence>
<evidence type="ECO:0000313" key="4">
    <source>
        <dbReference type="EMBL" id="SKC38067.1"/>
    </source>
</evidence>
<feature type="compositionally biased region" description="Low complexity" evidence="2">
    <location>
        <begin position="28"/>
        <end position="42"/>
    </location>
</feature>
<dbReference type="Pfam" id="PF07501">
    <property type="entry name" value="G5"/>
    <property type="match status" value="1"/>
</dbReference>
<dbReference type="InterPro" id="IPR011098">
    <property type="entry name" value="G5_dom"/>
</dbReference>
<dbReference type="AlphaFoldDB" id="A0A1T5IFZ9"/>
<proteinExistence type="predicted"/>
<dbReference type="PROSITE" id="PS51109">
    <property type="entry name" value="G5"/>
    <property type="match status" value="1"/>
</dbReference>
<gene>
    <name evidence="4" type="ORF">SAMN04324258_0471</name>
</gene>